<dbReference type="InterPro" id="IPR011032">
    <property type="entry name" value="GroES-like_sf"/>
</dbReference>
<dbReference type="SUPFAM" id="SSF51735">
    <property type="entry name" value="NAD(P)-binding Rossmann-fold domains"/>
    <property type="match status" value="1"/>
</dbReference>
<dbReference type="InterPro" id="IPR020843">
    <property type="entry name" value="ER"/>
</dbReference>
<evidence type="ECO:0000259" key="3">
    <source>
        <dbReference type="SMART" id="SM00829"/>
    </source>
</evidence>
<dbReference type="InterPro" id="IPR036291">
    <property type="entry name" value="NAD(P)-bd_dom_sf"/>
</dbReference>
<name>A0ABD3U969_9LAMI</name>
<evidence type="ECO:0000313" key="4">
    <source>
        <dbReference type="EMBL" id="KAL3845885.1"/>
    </source>
</evidence>
<feature type="domain" description="Enoyl reductase (ER)" evidence="3">
    <location>
        <begin position="12"/>
        <end position="313"/>
    </location>
</feature>
<keyword evidence="5" id="KW-1185">Reference proteome</keyword>
<dbReference type="PANTHER" id="PTHR48106:SF8">
    <property type="entry name" value="OS02G0805600 PROTEIN"/>
    <property type="match status" value="1"/>
</dbReference>
<evidence type="ECO:0000256" key="1">
    <source>
        <dbReference type="ARBA" id="ARBA00022857"/>
    </source>
</evidence>
<dbReference type="InterPro" id="IPR013149">
    <property type="entry name" value="ADH-like_C"/>
</dbReference>
<dbReference type="GO" id="GO:0016491">
    <property type="term" value="F:oxidoreductase activity"/>
    <property type="evidence" value="ECO:0007669"/>
    <property type="project" value="UniProtKB-KW"/>
</dbReference>
<keyword evidence="2" id="KW-0560">Oxidoreductase</keyword>
<dbReference type="AlphaFoldDB" id="A0ABD3U969"/>
<dbReference type="InterPro" id="IPR013154">
    <property type="entry name" value="ADH-like_N"/>
</dbReference>
<evidence type="ECO:0000256" key="2">
    <source>
        <dbReference type="ARBA" id="ARBA00023002"/>
    </source>
</evidence>
<evidence type="ECO:0000313" key="5">
    <source>
        <dbReference type="Proteomes" id="UP001634393"/>
    </source>
</evidence>
<dbReference type="EMBL" id="JBJXBP010000002">
    <property type="protein sequence ID" value="KAL3845885.1"/>
    <property type="molecule type" value="Genomic_DNA"/>
</dbReference>
<proteinExistence type="predicted"/>
<dbReference type="Pfam" id="PF08240">
    <property type="entry name" value="ADH_N"/>
    <property type="match status" value="1"/>
</dbReference>
<dbReference type="Pfam" id="PF00107">
    <property type="entry name" value="ADH_zinc_N"/>
    <property type="match status" value="1"/>
</dbReference>
<comment type="caution">
    <text evidence="4">The sequence shown here is derived from an EMBL/GenBank/DDBJ whole genome shotgun (WGS) entry which is preliminary data.</text>
</comment>
<sequence length="322" mass="35884">MNAVIIRKGWFSNVFKLEEVQTPEIKDDEVLLTISGIGVTKNDFLKGIDVCPGIECSGVIAIVGRNVQNWKAGERVCALLDGGAYAEQAAVPAKFLLRVPESITLEDAACLPYIACNIWLALFTKEDIMPPLKEETILIREGASGIGSLAIQFAKYKGMKVIAAAGTDQELTHCQRYGADVCINHTNKDFVELVKKETKGLGVNFVLDYGNQNFYENTLCCDRLGKVPIINLRGFEKIMLSFETIGLMHLQYYVVDILSKSRDEKAKVIDEVRKSLWPVVQDLDVVIEAPYSLRDAHNANKALKRSNLANFILFNVHTKRND</sequence>
<accession>A0ABD3U969</accession>
<keyword evidence="1" id="KW-0521">NADP</keyword>
<dbReference type="SUPFAM" id="SSF50129">
    <property type="entry name" value="GroES-like"/>
    <property type="match status" value="1"/>
</dbReference>
<gene>
    <name evidence="4" type="ORF">ACJIZ3_003288</name>
</gene>
<organism evidence="4 5">
    <name type="scientific">Penstemon smallii</name>
    <dbReference type="NCBI Taxonomy" id="265156"/>
    <lineage>
        <taxon>Eukaryota</taxon>
        <taxon>Viridiplantae</taxon>
        <taxon>Streptophyta</taxon>
        <taxon>Embryophyta</taxon>
        <taxon>Tracheophyta</taxon>
        <taxon>Spermatophyta</taxon>
        <taxon>Magnoliopsida</taxon>
        <taxon>eudicotyledons</taxon>
        <taxon>Gunneridae</taxon>
        <taxon>Pentapetalae</taxon>
        <taxon>asterids</taxon>
        <taxon>lamiids</taxon>
        <taxon>Lamiales</taxon>
        <taxon>Plantaginaceae</taxon>
        <taxon>Cheloneae</taxon>
        <taxon>Penstemon</taxon>
    </lineage>
</organism>
<protein>
    <recommendedName>
        <fullName evidence="3">Enoyl reductase (ER) domain-containing protein</fullName>
    </recommendedName>
</protein>
<dbReference type="Gene3D" id="3.40.50.720">
    <property type="entry name" value="NAD(P)-binding Rossmann-like Domain"/>
    <property type="match status" value="1"/>
</dbReference>
<dbReference type="PANTHER" id="PTHR48106">
    <property type="entry name" value="QUINONE OXIDOREDUCTASE PIG3-RELATED"/>
    <property type="match status" value="1"/>
</dbReference>
<reference evidence="4 5" key="1">
    <citation type="submission" date="2024-12" db="EMBL/GenBank/DDBJ databases">
        <title>The unique morphological basis and parallel evolutionary history of personate flowers in Penstemon.</title>
        <authorList>
            <person name="Depatie T.H."/>
            <person name="Wessinger C.A."/>
        </authorList>
    </citation>
    <scope>NUCLEOTIDE SEQUENCE [LARGE SCALE GENOMIC DNA]</scope>
    <source>
        <strain evidence="4">WTNN_2</strain>
        <tissue evidence="4">Leaf</tissue>
    </source>
</reference>
<dbReference type="Proteomes" id="UP001634393">
    <property type="component" value="Unassembled WGS sequence"/>
</dbReference>
<dbReference type="Gene3D" id="3.90.180.10">
    <property type="entry name" value="Medium-chain alcohol dehydrogenases, catalytic domain"/>
    <property type="match status" value="1"/>
</dbReference>
<dbReference type="SMART" id="SM00829">
    <property type="entry name" value="PKS_ER"/>
    <property type="match status" value="1"/>
</dbReference>